<evidence type="ECO:0000256" key="16">
    <source>
        <dbReference type="ARBA" id="ARBA00068515"/>
    </source>
</evidence>
<dbReference type="GO" id="GO:0004460">
    <property type="term" value="F:L-lactate dehydrogenase (cytochrome) activity"/>
    <property type="evidence" value="ECO:0007669"/>
    <property type="project" value="UniProtKB-EC"/>
</dbReference>
<dbReference type="Pfam" id="PF00173">
    <property type="entry name" value="Cyt-b5"/>
    <property type="match status" value="1"/>
</dbReference>
<sequence length="509" mass="56705">MNRKSNDTQPVKLTGAEIAKHNSRESCWVIVHGRAYDVTEFLPEHPGGPKIILKYAGKDATEEYEPIHPPDTLDKYLDKSKHLGEVDMNTVEQEEKTEDPDEQARQERLARKPILEQCYNLMDFEAVARNVMKKTAWAYYSSGADDEITMRENHSAFHKIWFRPRILVDVEKVDYSTTMLGTKVDIPLYVTATALGKLGHPEGEVVLTRGAKKHNVIQMIPTLASCSFDEIVDAKEDDQVQWLQLYVNKNREITKGIVEHAEKRGCKGLFITVDAPQLGRREKDMRSKFDDVGSNVQSSSSESVDRSQGAARAISSFIDPSLSWKDIPWFQSITKMPIILKGVQCVEDVLKAVEAGVQGVVLSNHGGRQLDFARSGVEVLAEVMPILRERGWENKIEVYIDGGVRRATDIIKALCLGAKGVGIGRPFLYAMSAYGLPGVDRALQLLKDEMEMNMRLIGCSSIDQLNPSLIDTRGLSLHSAGVPSDTLGLNVYDPLIGPKESAIKEKAKL</sequence>
<dbReference type="InterPro" id="IPR008259">
    <property type="entry name" value="FMN_hydac_DH_AS"/>
</dbReference>
<comment type="cofactor">
    <cofactor evidence="2">
        <name>heme b</name>
        <dbReference type="ChEBI" id="CHEBI:60344"/>
    </cofactor>
</comment>
<dbReference type="Proteomes" id="UP000183809">
    <property type="component" value="Unassembled WGS sequence"/>
</dbReference>
<evidence type="ECO:0000256" key="6">
    <source>
        <dbReference type="ARBA" id="ARBA00022630"/>
    </source>
</evidence>
<evidence type="ECO:0000256" key="1">
    <source>
        <dbReference type="ARBA" id="ARBA00001917"/>
    </source>
</evidence>
<dbReference type="Gene3D" id="3.10.120.10">
    <property type="entry name" value="Cytochrome b5-like heme/steroid binding domain"/>
    <property type="match status" value="1"/>
</dbReference>
<dbReference type="InterPro" id="IPR018506">
    <property type="entry name" value="Cyt_B5_heme-BS"/>
</dbReference>
<dbReference type="PROSITE" id="PS00191">
    <property type="entry name" value="CYTOCHROME_B5_1"/>
    <property type="match status" value="1"/>
</dbReference>
<name>A0A1J9RJ12_9PEZI</name>
<evidence type="ECO:0000256" key="10">
    <source>
        <dbReference type="ARBA" id="ARBA00023004"/>
    </source>
</evidence>
<dbReference type="OrthoDB" id="1925334at2759"/>
<dbReference type="InterPro" id="IPR013785">
    <property type="entry name" value="Aldolase_TIM"/>
</dbReference>
<dbReference type="PROSITE" id="PS50255">
    <property type="entry name" value="CYTOCHROME_B5_2"/>
    <property type="match status" value="1"/>
</dbReference>
<comment type="subunit">
    <text evidence="4">Homotetramer.</text>
</comment>
<comment type="subcellular location">
    <subcellularLocation>
        <location evidence="3">Mitochondrion intermembrane space</location>
    </subcellularLocation>
</comment>
<dbReference type="PRINTS" id="PR00363">
    <property type="entry name" value="CYTOCHROMEB5"/>
</dbReference>
<keyword evidence="5" id="KW-0349">Heme</keyword>
<evidence type="ECO:0000256" key="8">
    <source>
        <dbReference type="ARBA" id="ARBA00022723"/>
    </source>
</evidence>
<keyword evidence="8" id="KW-0479">Metal-binding</keyword>
<accession>A0A1J9RJ12</accession>
<keyword evidence="10" id="KW-0408">Iron</keyword>
<evidence type="ECO:0000256" key="15">
    <source>
        <dbReference type="ARBA" id="ARBA00066458"/>
    </source>
</evidence>
<comment type="cofactor">
    <cofactor evidence="1">
        <name>FMN</name>
        <dbReference type="ChEBI" id="CHEBI:58210"/>
    </cofactor>
</comment>
<dbReference type="InterPro" id="IPR036400">
    <property type="entry name" value="Cyt_B5-like_heme/steroid_sf"/>
</dbReference>
<protein>
    <recommendedName>
        <fullName evidence="16">L-lactate dehydrogenase (cytochrome)</fullName>
        <ecNumber evidence="15">1.1.2.3</ecNumber>
    </recommendedName>
</protein>
<dbReference type="RefSeq" id="XP_020134997.1">
    <property type="nucleotide sequence ID" value="XM_020272583.1"/>
</dbReference>
<dbReference type="PROSITE" id="PS00557">
    <property type="entry name" value="FMN_HYDROXY_ACID_DH_1"/>
    <property type="match status" value="1"/>
</dbReference>
<evidence type="ECO:0000256" key="7">
    <source>
        <dbReference type="ARBA" id="ARBA00022643"/>
    </source>
</evidence>
<dbReference type="Pfam" id="PF01070">
    <property type="entry name" value="FMN_dh"/>
    <property type="match status" value="1"/>
</dbReference>
<feature type="domain" description="FMN hydroxy acid dehydrogenase" evidence="18">
    <location>
        <begin position="113"/>
        <end position="475"/>
    </location>
</feature>
<evidence type="ECO:0000256" key="3">
    <source>
        <dbReference type="ARBA" id="ARBA00004569"/>
    </source>
</evidence>
<dbReference type="FunFam" id="3.20.20.70:FF:000062">
    <property type="entry name" value="Cytochrome b2, mitochondrial, putative"/>
    <property type="match status" value="1"/>
</dbReference>
<dbReference type="FunFam" id="3.10.120.10:FF:000012">
    <property type="entry name" value="Mitochondrial cytochrome b2, putative"/>
    <property type="match status" value="1"/>
</dbReference>
<reference evidence="19 20" key="1">
    <citation type="submission" date="2016-10" db="EMBL/GenBank/DDBJ databases">
        <title>Proteomics and genomics reveal pathogen-plant mechanisms compatible with a hemibiotrophic lifestyle of Diplodia corticola.</title>
        <authorList>
            <person name="Fernandes I."/>
            <person name="De Jonge R."/>
            <person name="Van De Peer Y."/>
            <person name="Devreese B."/>
            <person name="Alves A."/>
            <person name="Esteves A.C."/>
        </authorList>
    </citation>
    <scope>NUCLEOTIDE SEQUENCE [LARGE SCALE GENOMIC DNA]</scope>
    <source>
        <strain evidence="19 20">CBS 112549</strain>
    </source>
</reference>
<gene>
    <name evidence="19" type="ORF">BKCO1_200078</name>
</gene>
<comment type="caution">
    <text evidence="19">The sequence shown here is derived from an EMBL/GenBank/DDBJ whole genome shotgun (WGS) entry which is preliminary data.</text>
</comment>
<proteinExistence type="inferred from homology"/>
<keyword evidence="6" id="KW-0285">Flavoprotein</keyword>
<dbReference type="EMBL" id="MNUE01000002">
    <property type="protein sequence ID" value="OJD40010.1"/>
    <property type="molecule type" value="Genomic_DNA"/>
</dbReference>
<dbReference type="CDD" id="cd02922">
    <property type="entry name" value="FCB2_FMN"/>
    <property type="match status" value="1"/>
</dbReference>
<keyword evidence="9" id="KW-0560">Oxidoreductase</keyword>
<keyword evidence="20" id="KW-1185">Reference proteome</keyword>
<keyword evidence="11" id="KW-0496">Mitochondrion</keyword>
<dbReference type="PANTHER" id="PTHR10578">
    <property type="entry name" value="S -2-HYDROXY-ACID OXIDASE-RELATED"/>
    <property type="match status" value="1"/>
</dbReference>
<evidence type="ECO:0000313" key="19">
    <source>
        <dbReference type="EMBL" id="OJD40010.1"/>
    </source>
</evidence>
<dbReference type="Gene3D" id="3.20.20.70">
    <property type="entry name" value="Aldolase class I"/>
    <property type="match status" value="1"/>
</dbReference>
<dbReference type="PANTHER" id="PTHR10578:SF148">
    <property type="entry name" value="L-LACTATE DEHYDROGENASE (CYTOCHROME)"/>
    <property type="match status" value="1"/>
</dbReference>
<dbReference type="SUPFAM" id="SSF51395">
    <property type="entry name" value="FMN-linked oxidoreductases"/>
    <property type="match status" value="1"/>
</dbReference>
<evidence type="ECO:0000259" key="18">
    <source>
        <dbReference type="PROSITE" id="PS51349"/>
    </source>
</evidence>
<dbReference type="InterPro" id="IPR000262">
    <property type="entry name" value="FMN-dep_DH"/>
</dbReference>
<dbReference type="InterPro" id="IPR037458">
    <property type="entry name" value="L-MDH/L-LDH_FMN-bd"/>
</dbReference>
<dbReference type="GO" id="GO:0005758">
    <property type="term" value="C:mitochondrial intermembrane space"/>
    <property type="evidence" value="ECO:0007669"/>
    <property type="project" value="UniProtKB-SubCell"/>
</dbReference>
<dbReference type="GO" id="GO:0020037">
    <property type="term" value="F:heme binding"/>
    <property type="evidence" value="ECO:0007669"/>
    <property type="project" value="InterPro"/>
</dbReference>
<evidence type="ECO:0000256" key="9">
    <source>
        <dbReference type="ARBA" id="ARBA00023002"/>
    </source>
</evidence>
<dbReference type="SMART" id="SM01117">
    <property type="entry name" value="Cyt-b5"/>
    <property type="match status" value="1"/>
</dbReference>
<evidence type="ECO:0000256" key="5">
    <source>
        <dbReference type="ARBA" id="ARBA00022617"/>
    </source>
</evidence>
<organism evidence="19 20">
    <name type="scientific">Diplodia corticola</name>
    <dbReference type="NCBI Taxonomy" id="236234"/>
    <lineage>
        <taxon>Eukaryota</taxon>
        <taxon>Fungi</taxon>
        <taxon>Dikarya</taxon>
        <taxon>Ascomycota</taxon>
        <taxon>Pezizomycotina</taxon>
        <taxon>Dothideomycetes</taxon>
        <taxon>Dothideomycetes incertae sedis</taxon>
        <taxon>Botryosphaeriales</taxon>
        <taxon>Botryosphaeriaceae</taxon>
        <taxon>Diplodia</taxon>
    </lineage>
</organism>
<dbReference type="EC" id="1.1.2.3" evidence="15"/>
<dbReference type="PROSITE" id="PS51349">
    <property type="entry name" value="FMN_HYDROXY_ACID_DH_2"/>
    <property type="match status" value="1"/>
</dbReference>
<evidence type="ECO:0000259" key="17">
    <source>
        <dbReference type="PROSITE" id="PS50255"/>
    </source>
</evidence>
<evidence type="ECO:0000256" key="2">
    <source>
        <dbReference type="ARBA" id="ARBA00001970"/>
    </source>
</evidence>
<evidence type="ECO:0000256" key="4">
    <source>
        <dbReference type="ARBA" id="ARBA00011881"/>
    </source>
</evidence>
<evidence type="ECO:0000256" key="13">
    <source>
        <dbReference type="ARBA" id="ARBA00061137"/>
    </source>
</evidence>
<dbReference type="InterPro" id="IPR001199">
    <property type="entry name" value="Cyt_B5-like_heme/steroid-bd"/>
</dbReference>
<keyword evidence="7" id="KW-0288">FMN</keyword>
<feature type="domain" description="Cytochrome b5 heme-binding" evidence="17">
    <location>
        <begin position="10"/>
        <end position="87"/>
    </location>
</feature>
<dbReference type="SUPFAM" id="SSF55856">
    <property type="entry name" value="Cytochrome b5-like heme/steroid binding domain"/>
    <property type="match status" value="1"/>
</dbReference>
<dbReference type="InterPro" id="IPR037396">
    <property type="entry name" value="FMN_HAD"/>
</dbReference>
<dbReference type="GO" id="GO:0006089">
    <property type="term" value="P:lactate metabolic process"/>
    <property type="evidence" value="ECO:0007669"/>
    <property type="project" value="TreeGrafter"/>
</dbReference>
<dbReference type="AlphaFoldDB" id="A0A1J9RJ12"/>
<comment type="similarity">
    <text evidence="13">In the C-terminal section; belongs to the FMN-dependent alpha-hydroxy acid dehydrogenase family.</text>
</comment>
<dbReference type="GO" id="GO:0046872">
    <property type="term" value="F:metal ion binding"/>
    <property type="evidence" value="ECO:0007669"/>
    <property type="project" value="UniProtKB-KW"/>
</dbReference>
<evidence type="ECO:0000313" key="20">
    <source>
        <dbReference type="Proteomes" id="UP000183809"/>
    </source>
</evidence>
<dbReference type="GeneID" id="31012842"/>
<evidence type="ECO:0000256" key="14">
    <source>
        <dbReference type="ARBA" id="ARBA00061589"/>
    </source>
</evidence>
<evidence type="ECO:0000256" key="12">
    <source>
        <dbReference type="ARBA" id="ARBA00052399"/>
    </source>
</evidence>
<dbReference type="STRING" id="236234.A0A1J9RJ12"/>
<comment type="similarity">
    <text evidence="14">In the N-terminal section; belongs to the cytochrome b5 family.</text>
</comment>
<comment type="catalytic activity">
    <reaction evidence="12">
        <text>(S)-lactate + 2 Fe(III)-[cytochrome c] = 2 Fe(II)-[cytochrome c] + pyruvate + 2 H(+)</text>
        <dbReference type="Rhea" id="RHEA:19909"/>
        <dbReference type="Rhea" id="RHEA-COMP:10350"/>
        <dbReference type="Rhea" id="RHEA-COMP:14399"/>
        <dbReference type="ChEBI" id="CHEBI:15361"/>
        <dbReference type="ChEBI" id="CHEBI:15378"/>
        <dbReference type="ChEBI" id="CHEBI:16651"/>
        <dbReference type="ChEBI" id="CHEBI:29033"/>
        <dbReference type="ChEBI" id="CHEBI:29034"/>
        <dbReference type="EC" id="1.1.2.3"/>
    </reaction>
    <physiologicalReaction direction="left-to-right" evidence="12">
        <dbReference type="Rhea" id="RHEA:19910"/>
    </physiologicalReaction>
</comment>
<evidence type="ECO:0000256" key="11">
    <source>
        <dbReference type="ARBA" id="ARBA00023128"/>
    </source>
</evidence>